<dbReference type="SUPFAM" id="SSF55729">
    <property type="entry name" value="Acyl-CoA N-acyltransferases (Nat)"/>
    <property type="match status" value="1"/>
</dbReference>
<dbReference type="GO" id="GO:0005886">
    <property type="term" value="C:plasma membrane"/>
    <property type="evidence" value="ECO:0007669"/>
    <property type="project" value="TreeGrafter"/>
</dbReference>
<dbReference type="EMBL" id="DSJL01000001">
    <property type="protein sequence ID" value="HEF64015.1"/>
    <property type="molecule type" value="Genomic_DNA"/>
</dbReference>
<gene>
    <name evidence="3" type="ORF">ENP47_00155</name>
</gene>
<keyword evidence="2" id="KW-0067">ATP-binding</keyword>
<protein>
    <submittedName>
        <fullName evidence="3">GNAT family N-acetyltransferase</fullName>
    </submittedName>
</protein>
<sequence length="625" mass="70819">MQQVVWVTQSLVERWRYRWYGRLAVTNGEDERTLPMIGTVAQWFQPGEQLVASLVDQTNDSPGFQDYALWRPTEDGTLLPIWPLWQDETTFERRSPLTGEALASYRLRFREAARESDFLAIVELEQSHYASEHEFVARWTCPDDETTIDANTRPLCPVCRHPMRFSEVLGSTRASRFLIAELLDREPYEPSIIGYVRIDPPLPIMHRRLPDGTLIRHIRRLVFPADWFEPTYWPERLYRDLRRQHPELPPDVAWATAEEHALAECDTRAARIARVVIHPDYRGEGLGHTLVSAALRWVSERHIPEMRRSKVIVETVAMMARYNPFFERAGFRYLWDTASGRPVLFRGLVPEAEAAIQRFLTTDPAALHHRGRLYRPTLEPADPLAGPIQLLHVRKAYRRSLDVARLDPELQAVLRAFGVERRVVETVVLRHLDLDIQPRELVVLIGASGAGKTTLLRLLWGAASGQRGTRFRPDAGLIRVPQNVSPAALLPGELEPQWGREPLLQRIVEATGDVVAAMELLNAVGLSDAVLWRALPSELSTGQRERARLALLLAERPNLVLIDEFAAHLDPALAARVARKVATLLRRLAITAVIATHRPEVVTALEPDRVLVVGYGGIVQVGSPH</sequence>
<dbReference type="SUPFAM" id="SSF52540">
    <property type="entry name" value="P-loop containing nucleoside triphosphate hydrolases"/>
    <property type="match status" value="1"/>
</dbReference>
<dbReference type="PROSITE" id="PS50893">
    <property type="entry name" value="ABC_TRANSPORTER_2"/>
    <property type="match status" value="1"/>
</dbReference>
<name>A0A7C1X1V1_THERO</name>
<dbReference type="GO" id="GO:0005524">
    <property type="term" value="F:ATP binding"/>
    <property type="evidence" value="ECO:0007669"/>
    <property type="project" value="UniProtKB-KW"/>
</dbReference>
<dbReference type="InterPro" id="IPR000182">
    <property type="entry name" value="GNAT_dom"/>
</dbReference>
<dbReference type="SMART" id="SM00382">
    <property type="entry name" value="AAA"/>
    <property type="match status" value="1"/>
</dbReference>
<dbReference type="PANTHER" id="PTHR24220">
    <property type="entry name" value="IMPORT ATP-BINDING PROTEIN"/>
    <property type="match status" value="1"/>
</dbReference>
<dbReference type="Gene3D" id="3.40.630.30">
    <property type="match status" value="1"/>
</dbReference>
<comment type="caution">
    <text evidence="3">The sequence shown here is derived from an EMBL/GenBank/DDBJ whole genome shotgun (WGS) entry which is preliminary data.</text>
</comment>
<dbReference type="Gene3D" id="3.40.50.300">
    <property type="entry name" value="P-loop containing nucleotide triphosphate hydrolases"/>
    <property type="match status" value="1"/>
</dbReference>
<keyword evidence="1" id="KW-0547">Nucleotide-binding</keyword>
<dbReference type="GO" id="GO:0016747">
    <property type="term" value="F:acyltransferase activity, transferring groups other than amino-acyl groups"/>
    <property type="evidence" value="ECO:0007669"/>
    <property type="project" value="InterPro"/>
</dbReference>
<evidence type="ECO:0000256" key="1">
    <source>
        <dbReference type="ARBA" id="ARBA00022741"/>
    </source>
</evidence>
<dbReference type="InterPro" id="IPR027417">
    <property type="entry name" value="P-loop_NTPase"/>
</dbReference>
<dbReference type="InterPro" id="IPR003439">
    <property type="entry name" value="ABC_transporter-like_ATP-bd"/>
</dbReference>
<dbReference type="PANTHER" id="PTHR24220:SF684">
    <property type="entry name" value="FE(3+) IONS IMPORT ATP-BINDING PROTEIN FBPC"/>
    <property type="match status" value="1"/>
</dbReference>
<proteinExistence type="predicted"/>
<dbReference type="Pfam" id="PF13508">
    <property type="entry name" value="Acetyltransf_7"/>
    <property type="match status" value="1"/>
</dbReference>
<evidence type="ECO:0000256" key="2">
    <source>
        <dbReference type="ARBA" id="ARBA00022840"/>
    </source>
</evidence>
<keyword evidence="3" id="KW-0808">Transferase</keyword>
<accession>A0A7C1X1V1</accession>
<organism evidence="3">
    <name type="scientific">Thermomicrobium roseum</name>
    <dbReference type="NCBI Taxonomy" id="500"/>
    <lineage>
        <taxon>Bacteria</taxon>
        <taxon>Pseudomonadati</taxon>
        <taxon>Thermomicrobiota</taxon>
        <taxon>Thermomicrobia</taxon>
        <taxon>Thermomicrobiales</taxon>
        <taxon>Thermomicrobiaceae</taxon>
        <taxon>Thermomicrobium</taxon>
    </lineage>
</organism>
<dbReference type="GO" id="GO:0016887">
    <property type="term" value="F:ATP hydrolysis activity"/>
    <property type="evidence" value="ECO:0007669"/>
    <property type="project" value="InterPro"/>
</dbReference>
<reference evidence="3" key="1">
    <citation type="journal article" date="2020" name="mSystems">
        <title>Genome- and Community-Level Interaction Insights into Carbon Utilization and Element Cycling Functions of Hydrothermarchaeota in Hydrothermal Sediment.</title>
        <authorList>
            <person name="Zhou Z."/>
            <person name="Liu Y."/>
            <person name="Xu W."/>
            <person name="Pan J."/>
            <person name="Luo Z.H."/>
            <person name="Li M."/>
        </authorList>
    </citation>
    <scope>NUCLEOTIDE SEQUENCE [LARGE SCALE GENOMIC DNA]</scope>
    <source>
        <strain evidence="3">SpSt-222</strain>
    </source>
</reference>
<evidence type="ECO:0000313" key="3">
    <source>
        <dbReference type="EMBL" id="HEF64015.1"/>
    </source>
</evidence>
<dbReference type="Pfam" id="PF00005">
    <property type="entry name" value="ABC_tran"/>
    <property type="match status" value="1"/>
</dbReference>
<dbReference type="PROSITE" id="PS51186">
    <property type="entry name" value="GNAT"/>
    <property type="match status" value="1"/>
</dbReference>
<dbReference type="InterPro" id="IPR016181">
    <property type="entry name" value="Acyl_CoA_acyltransferase"/>
</dbReference>
<dbReference type="CDD" id="cd04301">
    <property type="entry name" value="NAT_SF"/>
    <property type="match status" value="1"/>
</dbReference>
<dbReference type="InterPro" id="IPR015854">
    <property type="entry name" value="ABC_transpr_LolD-like"/>
</dbReference>
<dbReference type="AlphaFoldDB" id="A0A7C1X1V1"/>
<dbReference type="InterPro" id="IPR003593">
    <property type="entry name" value="AAA+_ATPase"/>
</dbReference>
<dbReference type="GO" id="GO:0022857">
    <property type="term" value="F:transmembrane transporter activity"/>
    <property type="evidence" value="ECO:0007669"/>
    <property type="project" value="TreeGrafter"/>
</dbReference>